<accession>A0A3M0KRS6</accession>
<organism evidence="1 2">
    <name type="scientific">Hirundo rustica rustica</name>
    <dbReference type="NCBI Taxonomy" id="333673"/>
    <lineage>
        <taxon>Eukaryota</taxon>
        <taxon>Metazoa</taxon>
        <taxon>Chordata</taxon>
        <taxon>Craniata</taxon>
        <taxon>Vertebrata</taxon>
        <taxon>Euteleostomi</taxon>
        <taxon>Archelosauria</taxon>
        <taxon>Archosauria</taxon>
        <taxon>Dinosauria</taxon>
        <taxon>Saurischia</taxon>
        <taxon>Theropoda</taxon>
        <taxon>Coelurosauria</taxon>
        <taxon>Aves</taxon>
        <taxon>Neognathae</taxon>
        <taxon>Neoaves</taxon>
        <taxon>Telluraves</taxon>
        <taxon>Australaves</taxon>
        <taxon>Passeriformes</taxon>
        <taxon>Sylvioidea</taxon>
        <taxon>Hirundinidae</taxon>
        <taxon>Hirundo</taxon>
    </lineage>
</organism>
<evidence type="ECO:0000313" key="1">
    <source>
        <dbReference type="EMBL" id="RMC15895.1"/>
    </source>
</evidence>
<gene>
    <name evidence="1" type="ORF">DUI87_08100</name>
</gene>
<keyword evidence="2" id="KW-1185">Reference proteome</keyword>
<evidence type="ECO:0008006" key="3">
    <source>
        <dbReference type="Google" id="ProtNLM"/>
    </source>
</evidence>
<dbReference type="OrthoDB" id="10056483at2759"/>
<reference evidence="1 2" key="1">
    <citation type="submission" date="2018-07" db="EMBL/GenBank/DDBJ databases">
        <title>A high quality draft genome assembly of the barn swallow (H. rustica rustica).</title>
        <authorList>
            <person name="Formenti G."/>
            <person name="Chiara M."/>
            <person name="Poveda L."/>
            <person name="Francoijs K.-J."/>
            <person name="Bonisoli-Alquati A."/>
            <person name="Canova L."/>
            <person name="Gianfranceschi L."/>
            <person name="Horner D.S."/>
            <person name="Saino N."/>
        </authorList>
    </citation>
    <scope>NUCLEOTIDE SEQUENCE [LARGE SCALE GENOMIC DNA]</scope>
    <source>
        <strain evidence="1">Chelidonia</strain>
        <tissue evidence="1">Blood</tissue>
    </source>
</reference>
<dbReference type="EMBL" id="QRBI01000104">
    <property type="protein sequence ID" value="RMC15895.1"/>
    <property type="molecule type" value="Genomic_DNA"/>
</dbReference>
<comment type="caution">
    <text evidence="1">The sequence shown here is derived from an EMBL/GenBank/DDBJ whole genome shotgun (WGS) entry which is preliminary data.</text>
</comment>
<protein>
    <recommendedName>
        <fullName evidence="3">Rna-directed dna polymerase from mobile element jockey-like</fullName>
    </recommendedName>
</protein>
<sequence length="165" mass="18402">MCTLSKFANDTKLSSAADTTKGRGLIQGDLDRLEKCAHENLMKFNKPNCKIPHLGQGNHRCECRLGEATESSPAEKHLGVLVDEKLDVNHECVLTAQKFSGILGCIKSSMARRSRDVTLLHYSTLLRHQLQCCIQLWGPQHQKVMDLVGAGPEEEHGDNLLWAER</sequence>
<evidence type="ECO:0000313" key="2">
    <source>
        <dbReference type="Proteomes" id="UP000269221"/>
    </source>
</evidence>
<proteinExistence type="predicted"/>
<dbReference type="Proteomes" id="UP000269221">
    <property type="component" value="Unassembled WGS sequence"/>
</dbReference>
<dbReference type="STRING" id="333673.A0A3M0KRS6"/>
<dbReference type="PANTHER" id="PTHR33332">
    <property type="entry name" value="REVERSE TRANSCRIPTASE DOMAIN-CONTAINING PROTEIN"/>
    <property type="match status" value="1"/>
</dbReference>
<dbReference type="AlphaFoldDB" id="A0A3M0KRS6"/>
<name>A0A3M0KRS6_HIRRU</name>